<dbReference type="GO" id="GO:0004134">
    <property type="term" value="F:4-alpha-glucanotransferase activity"/>
    <property type="evidence" value="ECO:0007669"/>
    <property type="project" value="UniProtKB-EC"/>
</dbReference>
<dbReference type="PANTHER" id="PTHR32438:SF5">
    <property type="entry name" value="4-ALPHA-GLUCANOTRANSFERASE DPE1, CHLOROPLASTIC_AMYLOPLASTIC"/>
    <property type="match status" value="1"/>
</dbReference>
<comment type="catalytic activity">
    <reaction evidence="1 10">
        <text>Transfers a segment of a (1-&gt;4)-alpha-D-glucan to a new position in an acceptor, which may be glucose or a (1-&gt;4)-alpha-D-glucan.</text>
        <dbReference type="EC" id="2.4.1.25"/>
    </reaction>
</comment>
<evidence type="ECO:0000256" key="4">
    <source>
        <dbReference type="ARBA" id="ARBA00020295"/>
    </source>
</evidence>
<evidence type="ECO:0000256" key="10">
    <source>
        <dbReference type="RuleBase" id="RU361207"/>
    </source>
</evidence>
<dbReference type="Pfam" id="PF02446">
    <property type="entry name" value="Glyco_hydro_77"/>
    <property type="match status" value="1"/>
</dbReference>
<evidence type="ECO:0000256" key="9">
    <source>
        <dbReference type="ARBA" id="ARBA00031501"/>
    </source>
</evidence>
<evidence type="ECO:0000256" key="1">
    <source>
        <dbReference type="ARBA" id="ARBA00000439"/>
    </source>
</evidence>
<dbReference type="GO" id="GO:0005975">
    <property type="term" value="P:carbohydrate metabolic process"/>
    <property type="evidence" value="ECO:0007669"/>
    <property type="project" value="InterPro"/>
</dbReference>
<dbReference type="NCBIfam" id="TIGR00217">
    <property type="entry name" value="malQ"/>
    <property type="match status" value="1"/>
</dbReference>
<dbReference type="AlphaFoldDB" id="S2W246"/>
<dbReference type="EMBL" id="AGZR01000009">
    <property type="protein sequence ID" value="EPD32420.1"/>
    <property type="molecule type" value="Genomic_DNA"/>
</dbReference>
<dbReference type="RefSeq" id="WP_016456795.1">
    <property type="nucleotide sequence ID" value="NZ_KE150269.1"/>
</dbReference>
<dbReference type="HOGENOM" id="CLU_014132_1_0_11"/>
<evidence type="ECO:0000313" key="12">
    <source>
        <dbReference type="Proteomes" id="UP000014417"/>
    </source>
</evidence>
<keyword evidence="6 10" id="KW-0808">Transferase</keyword>
<dbReference type="InterPro" id="IPR017853">
    <property type="entry name" value="GH"/>
</dbReference>
<keyword evidence="7 10" id="KW-0119">Carbohydrate metabolism</keyword>
<evidence type="ECO:0000256" key="2">
    <source>
        <dbReference type="ARBA" id="ARBA00005684"/>
    </source>
</evidence>
<comment type="caution">
    <text evidence="11">The sequence shown here is derived from an EMBL/GenBank/DDBJ whole genome shotgun (WGS) entry which is preliminary data.</text>
</comment>
<evidence type="ECO:0000256" key="6">
    <source>
        <dbReference type="ARBA" id="ARBA00022679"/>
    </source>
</evidence>
<dbReference type="SUPFAM" id="SSF51445">
    <property type="entry name" value="(Trans)glycosidases"/>
    <property type="match status" value="1"/>
</dbReference>
<organism evidence="11 12">
    <name type="scientific">Propionimicrobium lymphophilum ACS-093-V-SCH5</name>
    <dbReference type="NCBI Taxonomy" id="883161"/>
    <lineage>
        <taxon>Bacteria</taxon>
        <taxon>Bacillati</taxon>
        <taxon>Actinomycetota</taxon>
        <taxon>Actinomycetes</taxon>
        <taxon>Propionibacteriales</taxon>
        <taxon>Propionibacteriaceae</taxon>
        <taxon>Propionimicrobium</taxon>
    </lineage>
</organism>
<dbReference type="InterPro" id="IPR003385">
    <property type="entry name" value="Glyco_hydro_77"/>
</dbReference>
<evidence type="ECO:0000256" key="5">
    <source>
        <dbReference type="ARBA" id="ARBA00022676"/>
    </source>
</evidence>
<gene>
    <name evidence="11" type="ORF">HMPREF9306_01991</name>
</gene>
<dbReference type="PATRIC" id="fig|883161.3.peg.1979"/>
<dbReference type="Proteomes" id="UP000014417">
    <property type="component" value="Unassembled WGS sequence"/>
</dbReference>
<evidence type="ECO:0000256" key="3">
    <source>
        <dbReference type="ARBA" id="ARBA00012560"/>
    </source>
</evidence>
<dbReference type="STRING" id="883161.HMPREF9306_01991"/>
<keyword evidence="12" id="KW-1185">Reference proteome</keyword>
<evidence type="ECO:0000313" key="11">
    <source>
        <dbReference type="EMBL" id="EPD32420.1"/>
    </source>
</evidence>
<comment type="similarity">
    <text evidence="2 10">Belongs to the disproportionating enzyme family.</text>
</comment>
<evidence type="ECO:0000256" key="8">
    <source>
        <dbReference type="ARBA" id="ARBA00031423"/>
    </source>
</evidence>
<evidence type="ECO:0000256" key="7">
    <source>
        <dbReference type="ARBA" id="ARBA00023277"/>
    </source>
</evidence>
<dbReference type="NCBIfam" id="NF011080">
    <property type="entry name" value="PRK14508.1-3"/>
    <property type="match status" value="1"/>
</dbReference>
<dbReference type="PANTHER" id="PTHR32438">
    <property type="entry name" value="4-ALPHA-GLUCANOTRANSFERASE DPE1, CHLOROPLASTIC/AMYLOPLASTIC"/>
    <property type="match status" value="1"/>
</dbReference>
<name>S2W246_9ACTN</name>
<proteinExistence type="inferred from homology"/>
<protein>
    <recommendedName>
        <fullName evidence="4 10">4-alpha-glucanotransferase</fullName>
        <ecNumber evidence="3 10">2.4.1.25</ecNumber>
    </recommendedName>
    <alternativeName>
        <fullName evidence="8 10">Amylomaltase</fullName>
    </alternativeName>
    <alternativeName>
        <fullName evidence="9 10">Disproportionating enzyme</fullName>
    </alternativeName>
</protein>
<accession>S2W246</accession>
<dbReference type="EC" id="2.4.1.25" evidence="3 10"/>
<reference evidence="11 12" key="1">
    <citation type="submission" date="2013-04" db="EMBL/GenBank/DDBJ databases">
        <title>The Genome Sequence of Propionimicrobium lymphophilum ACS-093-V-SCH5.</title>
        <authorList>
            <consortium name="The Broad Institute Genomics Platform"/>
            <person name="Earl A."/>
            <person name="Ward D."/>
            <person name="Feldgarden M."/>
            <person name="Gevers D."/>
            <person name="Saerens B."/>
            <person name="Vaneechoutte M."/>
            <person name="Walker B."/>
            <person name="Young S."/>
            <person name="Zeng Q."/>
            <person name="Gargeya S."/>
            <person name="Fitzgerald M."/>
            <person name="Haas B."/>
            <person name="Abouelleil A."/>
            <person name="Allen A.W."/>
            <person name="Alvarado L."/>
            <person name="Arachchi H.M."/>
            <person name="Berlin A.M."/>
            <person name="Chapman S.B."/>
            <person name="Gainer-Dewar J."/>
            <person name="Goldberg J."/>
            <person name="Griggs A."/>
            <person name="Gujja S."/>
            <person name="Hansen M."/>
            <person name="Howarth C."/>
            <person name="Imamovic A."/>
            <person name="Ireland A."/>
            <person name="Larimer J."/>
            <person name="McCowan C."/>
            <person name="Murphy C."/>
            <person name="Pearson M."/>
            <person name="Poon T.W."/>
            <person name="Priest M."/>
            <person name="Roberts A."/>
            <person name="Saif S."/>
            <person name="Shea T."/>
            <person name="Sisk P."/>
            <person name="Sykes S."/>
            <person name="Wortman J."/>
            <person name="Nusbaum C."/>
            <person name="Birren B."/>
        </authorList>
    </citation>
    <scope>NUCLEOTIDE SEQUENCE [LARGE SCALE GENOMIC DNA]</scope>
    <source>
        <strain evidence="11 12">ACS-093-V-SCH5</strain>
    </source>
</reference>
<keyword evidence="5 10" id="KW-0328">Glycosyltransferase</keyword>
<dbReference type="Gene3D" id="3.20.20.80">
    <property type="entry name" value="Glycosidases"/>
    <property type="match status" value="1"/>
</dbReference>
<sequence length="494" mass="56412">MTDNRVAGMLLPIFSLPGKYGIGRMDEQAMRFVDQLAESRQSIWQILPLGPTGFGDSPYSSFSTHAGNPYFIDLDRLVSAGLIDQSELDIDWGSDNGRVDYGLVHANNGRILRKAFERSDDLADPSFLEFCELNPWLGDYADYVVIKDAHGQQSWDHWPQPLRRRDPRALAEFRAEHEREIAFEKWVQWVFFTQWNELHDYANSRGVKIFGDLPIYVSYDSADTWANPELFNLDDDLLPITVAGCPPDSFSATGQLWGNPIYDWAEHERTKFAWWVQRLSYQMRRVDILRIDHFRGLESYYEVPAGSEDARFGEWRKGPGMKFFAAVRTQLGDLPLVLEDLGYLTDEVEQLREQTGYPGMKPLQFAFDTREAADYLPHSFTKNCVCYTGTHDNDTLAGWLDGIRPKDFEMAKVYVNELGNDVERFCWSLITCAMTSVADTTIIPVADYLCLGSQARINTPASSENNWQWRLKDGELTDEVLARIATLVGVAERG</sequence>